<feature type="region of interest" description="Disordered" evidence="1">
    <location>
        <begin position="184"/>
        <end position="204"/>
    </location>
</feature>
<dbReference type="EMBL" id="JROU02001092">
    <property type="protein sequence ID" value="OEH77440.1"/>
    <property type="molecule type" value="Genomic_DNA"/>
</dbReference>
<comment type="caution">
    <text evidence="2">The sequence shown here is derived from an EMBL/GenBank/DDBJ whole genome shotgun (WGS) entry which is preliminary data.</text>
</comment>
<dbReference type="VEuPathDB" id="ToxoDB:cyc_08219"/>
<evidence type="ECO:0000313" key="3">
    <source>
        <dbReference type="Proteomes" id="UP000095192"/>
    </source>
</evidence>
<dbReference type="VEuPathDB" id="ToxoDB:LOC34624021"/>
<gene>
    <name evidence="2" type="ORF">cyc_08219</name>
</gene>
<dbReference type="Proteomes" id="UP000095192">
    <property type="component" value="Unassembled WGS sequence"/>
</dbReference>
<accession>A0A1D3D1W6</accession>
<dbReference type="InParanoid" id="A0A1D3D1W6"/>
<dbReference type="AlphaFoldDB" id="A0A1D3D1W6"/>
<proteinExistence type="predicted"/>
<keyword evidence="3" id="KW-1185">Reference proteome</keyword>
<evidence type="ECO:0000313" key="2">
    <source>
        <dbReference type="EMBL" id="OEH77440.1"/>
    </source>
</evidence>
<protein>
    <submittedName>
        <fullName evidence="2">Uncharacterized protein</fullName>
    </submittedName>
</protein>
<reference evidence="2 3" key="1">
    <citation type="journal article" date="2016" name="BMC Genomics">
        <title>Comparative genomics reveals Cyclospora cayetanensis possesses coccidia-like metabolism and invasion components but unique surface antigens.</title>
        <authorList>
            <person name="Liu S."/>
            <person name="Wang L."/>
            <person name="Zheng H."/>
            <person name="Xu Z."/>
            <person name="Roellig D.M."/>
            <person name="Li N."/>
            <person name="Frace M.A."/>
            <person name="Tang K."/>
            <person name="Arrowood M.J."/>
            <person name="Moss D.M."/>
            <person name="Zhang L."/>
            <person name="Feng Y."/>
            <person name="Xiao L."/>
        </authorList>
    </citation>
    <scope>NUCLEOTIDE SEQUENCE [LARGE SCALE GENOMIC DNA]</scope>
    <source>
        <strain evidence="2 3">CHN_HEN01</strain>
    </source>
</reference>
<organism evidence="2 3">
    <name type="scientific">Cyclospora cayetanensis</name>
    <dbReference type="NCBI Taxonomy" id="88456"/>
    <lineage>
        <taxon>Eukaryota</taxon>
        <taxon>Sar</taxon>
        <taxon>Alveolata</taxon>
        <taxon>Apicomplexa</taxon>
        <taxon>Conoidasida</taxon>
        <taxon>Coccidia</taxon>
        <taxon>Eucoccidiorida</taxon>
        <taxon>Eimeriorina</taxon>
        <taxon>Eimeriidae</taxon>
        <taxon>Cyclospora</taxon>
    </lineage>
</organism>
<evidence type="ECO:0000256" key="1">
    <source>
        <dbReference type="SAM" id="MobiDB-lite"/>
    </source>
</evidence>
<name>A0A1D3D1W6_9EIME</name>
<sequence>MCAGPALLATQRKDGRSPFRVISLDFGSSDGEKIRMATSVAFTNDSSTSVSSLGHVEFEMSYEGVPLGRMRSEVPLRMARGSNVYTFQGELRPLQLALTQTESTQQTEEAQQHTQIFLDTLGSMMAKSLSGLPVVMDARGVDCSEPVFLPAVLASAFITPVQGLSVAARDGAAKEVSAGILSEAPNAAARPKRAPQPRGDSPLTAMVEALRLSDDCKPSWTELPSHRRSGATNKA</sequence>